<keyword evidence="2" id="KW-0732">Signal</keyword>
<dbReference type="Pfam" id="PF04955">
    <property type="entry name" value="HupE_UreJ"/>
    <property type="match status" value="1"/>
</dbReference>
<sequence length="193" mass="18843">MMILRAIGSVAMLLALASTPAFAHTGAGPVDGLMHGLMHPLTGLDHVLAMVAVGLWAGLVGGKARIAYPAAFVTTMALAGAWGMAGGALPGVEIGIAFSVVILGAAVALKASPPLAAGTLACGILAIFHGFAHGAELPENASGLAYALGFILATAVLHFIGIMLAGVIATRAPLIARIAGGGLVLAGVALLAG</sequence>
<feature type="transmembrane region" description="Helical" evidence="1">
    <location>
        <begin position="66"/>
        <end position="85"/>
    </location>
</feature>
<evidence type="ECO:0000256" key="1">
    <source>
        <dbReference type="SAM" id="Phobius"/>
    </source>
</evidence>
<evidence type="ECO:0000313" key="4">
    <source>
        <dbReference type="Proteomes" id="UP000199664"/>
    </source>
</evidence>
<name>A0A1H7KC01_9HYPH</name>
<dbReference type="STRING" id="1036779.SAMN04515666_102156"/>
<accession>A0A1H7KC01</accession>
<keyword evidence="1" id="KW-0812">Transmembrane</keyword>
<organism evidence="3 4">
    <name type="scientific">Bosea lupini</name>
    <dbReference type="NCBI Taxonomy" id="1036779"/>
    <lineage>
        <taxon>Bacteria</taxon>
        <taxon>Pseudomonadati</taxon>
        <taxon>Pseudomonadota</taxon>
        <taxon>Alphaproteobacteria</taxon>
        <taxon>Hyphomicrobiales</taxon>
        <taxon>Boseaceae</taxon>
        <taxon>Bosea</taxon>
    </lineage>
</organism>
<reference evidence="4" key="1">
    <citation type="submission" date="2016-10" db="EMBL/GenBank/DDBJ databases">
        <authorList>
            <person name="Varghese N."/>
            <person name="Submissions S."/>
        </authorList>
    </citation>
    <scope>NUCLEOTIDE SEQUENCE [LARGE SCALE GENOMIC DNA]</scope>
    <source>
        <strain evidence="4">LMG 26383,CCUG 61248,R- 45681</strain>
    </source>
</reference>
<feature type="chain" id="PRO_5011479933" evidence="2">
    <location>
        <begin position="24"/>
        <end position="193"/>
    </location>
</feature>
<dbReference type="Proteomes" id="UP000199664">
    <property type="component" value="Unassembled WGS sequence"/>
</dbReference>
<feature type="transmembrane region" description="Helical" evidence="1">
    <location>
        <begin position="115"/>
        <end position="132"/>
    </location>
</feature>
<keyword evidence="1" id="KW-0472">Membrane</keyword>
<dbReference type="InterPro" id="IPR007038">
    <property type="entry name" value="HupE_UreJ"/>
</dbReference>
<feature type="transmembrane region" description="Helical" evidence="1">
    <location>
        <begin position="144"/>
        <end position="167"/>
    </location>
</feature>
<gene>
    <name evidence="3" type="ORF">SAMN04515666_102156</name>
</gene>
<dbReference type="PIRSF" id="PIRSF016919">
    <property type="entry name" value="HupE_UreJ"/>
    <property type="match status" value="1"/>
</dbReference>
<evidence type="ECO:0000313" key="3">
    <source>
        <dbReference type="EMBL" id="SEK84339.1"/>
    </source>
</evidence>
<evidence type="ECO:0000256" key="2">
    <source>
        <dbReference type="SAM" id="SignalP"/>
    </source>
</evidence>
<feature type="transmembrane region" description="Helical" evidence="1">
    <location>
        <begin position="174"/>
        <end position="192"/>
    </location>
</feature>
<keyword evidence="1" id="KW-1133">Transmembrane helix</keyword>
<keyword evidence="4" id="KW-1185">Reference proteome</keyword>
<feature type="signal peptide" evidence="2">
    <location>
        <begin position="1"/>
        <end position="23"/>
    </location>
</feature>
<feature type="transmembrane region" description="Helical" evidence="1">
    <location>
        <begin position="39"/>
        <end position="59"/>
    </location>
</feature>
<feature type="transmembrane region" description="Helical" evidence="1">
    <location>
        <begin position="91"/>
        <end position="108"/>
    </location>
</feature>
<protein>
    <submittedName>
        <fullName evidence="3">Urease accessory protein</fullName>
    </submittedName>
</protein>
<dbReference type="AlphaFoldDB" id="A0A1H7KC01"/>
<proteinExistence type="predicted"/>
<dbReference type="EMBL" id="FOAN01000002">
    <property type="protein sequence ID" value="SEK84339.1"/>
    <property type="molecule type" value="Genomic_DNA"/>
</dbReference>